<proteinExistence type="predicted"/>
<accession>A0A2T5GE49</accession>
<dbReference type="AlphaFoldDB" id="A0A2T5GE49"/>
<name>A0A2T5GE49_HYDSH</name>
<protein>
    <submittedName>
        <fullName evidence="1">Uncharacterized protein</fullName>
    </submittedName>
</protein>
<reference evidence="1 2" key="1">
    <citation type="submission" date="2017-08" db="EMBL/GenBank/DDBJ databases">
        <title>Burning lignite coal seam in the remote Altai Mountains harbors a hydrogen-driven thermophilic microbial community.</title>
        <authorList>
            <person name="Kadnikov V.V."/>
            <person name="Mardanov A.V."/>
            <person name="Ivasenko D."/>
            <person name="Beletsky A.V."/>
            <person name="Karnachuk O.V."/>
            <person name="Ravin N.V."/>
        </authorList>
    </citation>
    <scope>NUCLEOTIDE SEQUENCE [LARGE SCALE GENOMIC DNA]</scope>
    <source>
        <strain evidence="1">AL33</strain>
    </source>
</reference>
<comment type="caution">
    <text evidence="1">The sequence shown here is derived from an EMBL/GenBank/DDBJ whole genome shotgun (WGS) entry which is preliminary data.</text>
</comment>
<sequence length="80" mass="8585">MILCTYIRRPGRPARTTARPAGTIGGAVRKGGRRRGKRRFFCLETGIRCRRDGVVPAPFGIDGGEAAVPVVGRFSEADGL</sequence>
<dbReference type="Proteomes" id="UP000244180">
    <property type="component" value="Unassembled WGS sequence"/>
</dbReference>
<gene>
    <name evidence="1" type="ORF">HSCHL_0381</name>
</gene>
<evidence type="ECO:0000313" key="2">
    <source>
        <dbReference type="Proteomes" id="UP000244180"/>
    </source>
</evidence>
<dbReference type="EMBL" id="PEBV01000004">
    <property type="protein sequence ID" value="PTQ54462.1"/>
    <property type="molecule type" value="Genomic_DNA"/>
</dbReference>
<evidence type="ECO:0000313" key="1">
    <source>
        <dbReference type="EMBL" id="PTQ54462.1"/>
    </source>
</evidence>
<organism evidence="1 2">
    <name type="scientific">Hydrogenibacillus schlegelii</name>
    <name type="common">Bacillus schlegelii</name>
    <dbReference type="NCBI Taxonomy" id="1484"/>
    <lineage>
        <taxon>Bacteria</taxon>
        <taxon>Bacillati</taxon>
        <taxon>Bacillota</taxon>
        <taxon>Bacilli</taxon>
        <taxon>Bacillales</taxon>
        <taxon>Bacillales Family X. Incertae Sedis</taxon>
        <taxon>Hydrogenibacillus</taxon>
    </lineage>
</organism>